<dbReference type="InterPro" id="IPR003439">
    <property type="entry name" value="ABC_transporter-like_ATP-bd"/>
</dbReference>
<dbReference type="GO" id="GO:0005524">
    <property type="term" value="F:ATP binding"/>
    <property type="evidence" value="ECO:0007669"/>
    <property type="project" value="UniProtKB-KW"/>
</dbReference>
<dbReference type="PANTHER" id="PTHR43776">
    <property type="entry name" value="TRANSPORT ATP-BINDING PROTEIN"/>
    <property type="match status" value="1"/>
</dbReference>
<evidence type="ECO:0000256" key="2">
    <source>
        <dbReference type="ARBA" id="ARBA00022741"/>
    </source>
</evidence>
<protein>
    <submittedName>
        <fullName evidence="5">ABC transporter ATP-binding protein</fullName>
    </submittedName>
</protein>
<organism evidence="5 6">
    <name type="scientific">Treponema vincentii</name>
    <dbReference type="NCBI Taxonomy" id="69710"/>
    <lineage>
        <taxon>Bacteria</taxon>
        <taxon>Pseudomonadati</taxon>
        <taxon>Spirochaetota</taxon>
        <taxon>Spirochaetia</taxon>
        <taxon>Spirochaetales</taxon>
        <taxon>Treponemataceae</taxon>
        <taxon>Treponema</taxon>
    </lineage>
</organism>
<dbReference type="Gene3D" id="3.40.50.300">
    <property type="entry name" value="P-loop containing nucleotide triphosphate hydrolases"/>
    <property type="match status" value="1"/>
</dbReference>
<name>A0A6P1Y2G4_9SPIR</name>
<feature type="domain" description="ABC transporter" evidence="4">
    <location>
        <begin position="2"/>
        <end position="231"/>
    </location>
</feature>
<dbReference type="PROSITE" id="PS00211">
    <property type="entry name" value="ABC_TRANSPORTER_1"/>
    <property type="match status" value="1"/>
</dbReference>
<dbReference type="Proteomes" id="UP000464374">
    <property type="component" value="Chromosome"/>
</dbReference>
<proteinExistence type="predicted"/>
<dbReference type="CDD" id="cd03257">
    <property type="entry name" value="ABC_NikE_OppD_transporters"/>
    <property type="match status" value="1"/>
</dbReference>
<gene>
    <name evidence="5" type="ORF">GWP43_11825</name>
</gene>
<evidence type="ECO:0000313" key="5">
    <source>
        <dbReference type="EMBL" id="QHX44018.1"/>
    </source>
</evidence>
<evidence type="ECO:0000256" key="1">
    <source>
        <dbReference type="ARBA" id="ARBA00022448"/>
    </source>
</evidence>
<dbReference type="PROSITE" id="PS50893">
    <property type="entry name" value="ABC_TRANSPORTER_2"/>
    <property type="match status" value="1"/>
</dbReference>
<dbReference type="EMBL" id="CP048020">
    <property type="protein sequence ID" value="QHX44018.1"/>
    <property type="molecule type" value="Genomic_DNA"/>
</dbReference>
<keyword evidence="1" id="KW-0813">Transport</keyword>
<dbReference type="RefSeq" id="WP_162664317.1">
    <property type="nucleotide sequence ID" value="NZ_CP048020.1"/>
</dbReference>
<dbReference type="InterPro" id="IPR017871">
    <property type="entry name" value="ABC_transporter-like_CS"/>
</dbReference>
<evidence type="ECO:0000313" key="6">
    <source>
        <dbReference type="Proteomes" id="UP000464374"/>
    </source>
</evidence>
<sequence>MLEVKQVTKRYTDNGRKGSVPVLEDFSLTIGDGETVALIGESGSGKSTLARLICGFEKPTVGSIRWDGEDVFPLARRRTLYRHIQPVFQDSLNCFDPRQKIKKSLCEPLQHFCRFSEKECMARLAPLLDTADIPAYLLEKYPHELSGGQQKRICIIRALSIRPKLAVLDEAVAGLDPTVMLHILQLLKRLQKETQCAYLFITHDLRAAAFITENKGKIIRLRSNKKQWRFV</sequence>
<accession>A0A6P1Y2G4</accession>
<evidence type="ECO:0000259" key="4">
    <source>
        <dbReference type="PROSITE" id="PS50893"/>
    </source>
</evidence>
<dbReference type="GO" id="GO:0055085">
    <property type="term" value="P:transmembrane transport"/>
    <property type="evidence" value="ECO:0007669"/>
    <property type="project" value="UniProtKB-ARBA"/>
</dbReference>
<keyword evidence="3 5" id="KW-0067">ATP-binding</keyword>
<dbReference type="SUPFAM" id="SSF52540">
    <property type="entry name" value="P-loop containing nucleoside triphosphate hydrolases"/>
    <property type="match status" value="1"/>
</dbReference>
<dbReference type="KEGG" id="trz:GWP43_11825"/>
<dbReference type="SMART" id="SM00382">
    <property type="entry name" value="AAA"/>
    <property type="match status" value="1"/>
</dbReference>
<keyword evidence="2" id="KW-0547">Nucleotide-binding</keyword>
<dbReference type="InterPro" id="IPR027417">
    <property type="entry name" value="P-loop_NTPase"/>
</dbReference>
<dbReference type="Pfam" id="PF00005">
    <property type="entry name" value="ABC_tran"/>
    <property type="match status" value="1"/>
</dbReference>
<reference evidence="5 6" key="1">
    <citation type="submission" date="2020-01" db="EMBL/GenBank/DDBJ databases">
        <title>Complete genome sequence of a human oral phylogroup 1 Treponema sp. strain ATCC 700766, originally isolated from periodontitis dental plaque.</title>
        <authorList>
            <person name="Chan Y."/>
            <person name="Huo Y.-B."/>
            <person name="Yu X.-L."/>
            <person name="Zeng H."/>
            <person name="Leung W.-K."/>
            <person name="Watt R.M."/>
        </authorList>
    </citation>
    <scope>NUCLEOTIDE SEQUENCE [LARGE SCALE GENOMIC DNA]</scope>
    <source>
        <strain evidence="5 6">OMZ 804</strain>
    </source>
</reference>
<evidence type="ECO:0000256" key="3">
    <source>
        <dbReference type="ARBA" id="ARBA00022840"/>
    </source>
</evidence>
<dbReference type="GO" id="GO:0016887">
    <property type="term" value="F:ATP hydrolysis activity"/>
    <property type="evidence" value="ECO:0007669"/>
    <property type="project" value="InterPro"/>
</dbReference>
<dbReference type="InterPro" id="IPR050319">
    <property type="entry name" value="ABC_transp_ATP-bind"/>
</dbReference>
<dbReference type="AlphaFoldDB" id="A0A6P1Y2G4"/>
<dbReference type="InterPro" id="IPR003593">
    <property type="entry name" value="AAA+_ATPase"/>
</dbReference>